<protein>
    <submittedName>
        <fullName evidence="8">Uncharacterized protein</fullName>
    </submittedName>
</protein>
<organism evidence="8 9">
    <name type="scientific">Ilex paraguariensis</name>
    <name type="common">yerba mate</name>
    <dbReference type="NCBI Taxonomy" id="185542"/>
    <lineage>
        <taxon>Eukaryota</taxon>
        <taxon>Viridiplantae</taxon>
        <taxon>Streptophyta</taxon>
        <taxon>Embryophyta</taxon>
        <taxon>Tracheophyta</taxon>
        <taxon>Spermatophyta</taxon>
        <taxon>Magnoliopsida</taxon>
        <taxon>eudicotyledons</taxon>
        <taxon>Gunneridae</taxon>
        <taxon>Pentapetalae</taxon>
        <taxon>asterids</taxon>
        <taxon>campanulids</taxon>
        <taxon>Aquifoliales</taxon>
        <taxon>Aquifoliaceae</taxon>
        <taxon>Ilex</taxon>
    </lineage>
</organism>
<sequence>MAFRAQFLPLVFVMMLCSVVLQTASECKTGYGCSYAKAAASSSLEVQNRKVLYGWKAKEMGHEKTSSSTGGGKSMVGWELREAPLGPDPLHHHGGSPKKPRTP</sequence>
<feature type="signal peptide" evidence="7">
    <location>
        <begin position="1"/>
        <end position="22"/>
    </location>
</feature>
<dbReference type="AlphaFoldDB" id="A0ABC8U1B2"/>
<evidence type="ECO:0000256" key="6">
    <source>
        <dbReference type="SAM" id="MobiDB-lite"/>
    </source>
</evidence>
<comment type="subcellular location">
    <subcellularLocation>
        <location evidence="1">Secreted</location>
    </subcellularLocation>
</comment>
<dbReference type="GO" id="GO:0005576">
    <property type="term" value="C:extracellular region"/>
    <property type="evidence" value="ECO:0007669"/>
    <property type="project" value="UniProtKB-SubCell"/>
</dbReference>
<keyword evidence="5" id="KW-0221">Differentiation</keyword>
<keyword evidence="4 7" id="KW-0732">Signal</keyword>
<dbReference type="InterPro" id="IPR044962">
    <property type="entry name" value="CLV3/ESR"/>
</dbReference>
<dbReference type="GO" id="GO:0030154">
    <property type="term" value="P:cell differentiation"/>
    <property type="evidence" value="ECO:0007669"/>
    <property type="project" value="UniProtKB-KW"/>
</dbReference>
<evidence type="ECO:0000256" key="4">
    <source>
        <dbReference type="ARBA" id="ARBA00022729"/>
    </source>
</evidence>
<gene>
    <name evidence="8" type="ORF">ILEXP_LOCUS45360</name>
</gene>
<accession>A0ABC8U1B2</accession>
<evidence type="ECO:0000256" key="3">
    <source>
        <dbReference type="ARBA" id="ARBA00022525"/>
    </source>
</evidence>
<feature type="region of interest" description="Disordered" evidence="6">
    <location>
        <begin position="82"/>
        <end position="103"/>
    </location>
</feature>
<feature type="compositionally biased region" description="Basic residues" evidence="6">
    <location>
        <begin position="92"/>
        <end position="103"/>
    </location>
</feature>
<dbReference type="PANTHER" id="PTHR36349:SF2">
    <property type="entry name" value="PROTEIN CLAVATA 3"/>
    <property type="match status" value="1"/>
</dbReference>
<name>A0ABC8U1B2_9AQUA</name>
<feature type="chain" id="PRO_5044880081" evidence="7">
    <location>
        <begin position="23"/>
        <end position="103"/>
    </location>
</feature>
<evidence type="ECO:0000256" key="2">
    <source>
        <dbReference type="ARBA" id="ARBA00005416"/>
    </source>
</evidence>
<evidence type="ECO:0000313" key="9">
    <source>
        <dbReference type="Proteomes" id="UP001642360"/>
    </source>
</evidence>
<keyword evidence="9" id="KW-1185">Reference proteome</keyword>
<comment type="caution">
    <text evidence="8">The sequence shown here is derived from an EMBL/GenBank/DDBJ whole genome shotgun (WGS) entry which is preliminary data.</text>
</comment>
<reference evidence="8 9" key="1">
    <citation type="submission" date="2024-02" db="EMBL/GenBank/DDBJ databases">
        <authorList>
            <person name="Vignale AGUSTIN F."/>
            <person name="Sosa J E."/>
            <person name="Modenutti C."/>
        </authorList>
    </citation>
    <scope>NUCLEOTIDE SEQUENCE [LARGE SCALE GENOMIC DNA]</scope>
</reference>
<evidence type="ECO:0000256" key="5">
    <source>
        <dbReference type="ARBA" id="ARBA00022782"/>
    </source>
</evidence>
<evidence type="ECO:0000256" key="7">
    <source>
        <dbReference type="SAM" id="SignalP"/>
    </source>
</evidence>
<dbReference type="PANTHER" id="PTHR36349">
    <property type="entry name" value="PROTEIN CLAVATA 3"/>
    <property type="match status" value="1"/>
</dbReference>
<evidence type="ECO:0000313" key="8">
    <source>
        <dbReference type="EMBL" id="CAK9175554.1"/>
    </source>
</evidence>
<comment type="similarity">
    <text evidence="2">Belongs to the CLV3/ESR signal peptide family.</text>
</comment>
<proteinExistence type="inferred from homology"/>
<dbReference type="Proteomes" id="UP001642360">
    <property type="component" value="Unassembled WGS sequence"/>
</dbReference>
<dbReference type="EMBL" id="CAUOFW020006634">
    <property type="protein sequence ID" value="CAK9175554.1"/>
    <property type="molecule type" value="Genomic_DNA"/>
</dbReference>
<keyword evidence="3" id="KW-0964">Secreted</keyword>
<evidence type="ECO:0000256" key="1">
    <source>
        <dbReference type="ARBA" id="ARBA00004613"/>
    </source>
</evidence>